<dbReference type="AlphaFoldDB" id="A0AB73ALH4"/>
<gene>
    <name evidence="1" type="ORF">M119_2380</name>
</gene>
<reference evidence="1 2" key="1">
    <citation type="submission" date="2014-02" db="EMBL/GenBank/DDBJ databases">
        <authorList>
            <person name="Sears C."/>
            <person name="Carroll K."/>
            <person name="Sack B.R."/>
            <person name="Qadri F."/>
            <person name="Myers L.L."/>
            <person name="Chung G.-T."/>
            <person name="Escheverria P."/>
            <person name="Fraser C.M."/>
            <person name="Sadzewicz L."/>
            <person name="Shefchek K.A."/>
            <person name="Tallon L."/>
            <person name="Das S.P."/>
            <person name="Daugherty S."/>
            <person name="Mongodin E.F."/>
        </authorList>
    </citation>
    <scope>NUCLEOTIDE SEQUENCE [LARGE SCALE GENOMIC DNA]</scope>
    <source>
        <strain evidence="1 2">3783N1-6</strain>
    </source>
</reference>
<name>A0AB73ALH4_BACFG</name>
<evidence type="ECO:0000313" key="2">
    <source>
        <dbReference type="Proteomes" id="UP000021175"/>
    </source>
</evidence>
<dbReference type="Proteomes" id="UP000021175">
    <property type="component" value="Unassembled WGS sequence"/>
</dbReference>
<sequence>MLTLIHLKVGSSTPFRSKLKGVKLPTMVCYASGLPDSQEVHVSQKDVYAAFGRHLLRFAFNVE</sequence>
<dbReference type="EMBL" id="JGEU01000034">
    <property type="protein sequence ID" value="EYB10045.1"/>
    <property type="molecule type" value="Genomic_DNA"/>
</dbReference>
<organism evidence="1 2">
    <name type="scientific">Bacteroides fragilis str. 3783N1-6</name>
    <dbReference type="NCBI Taxonomy" id="1339310"/>
    <lineage>
        <taxon>Bacteria</taxon>
        <taxon>Pseudomonadati</taxon>
        <taxon>Bacteroidota</taxon>
        <taxon>Bacteroidia</taxon>
        <taxon>Bacteroidales</taxon>
        <taxon>Bacteroidaceae</taxon>
        <taxon>Bacteroides</taxon>
    </lineage>
</organism>
<accession>A0AB73ALH4</accession>
<evidence type="ECO:0000313" key="1">
    <source>
        <dbReference type="EMBL" id="EYB10045.1"/>
    </source>
</evidence>
<protein>
    <submittedName>
        <fullName evidence="1">Uncharacterized protein</fullName>
    </submittedName>
</protein>
<proteinExistence type="predicted"/>
<comment type="caution">
    <text evidence="1">The sequence shown here is derived from an EMBL/GenBank/DDBJ whole genome shotgun (WGS) entry which is preliminary data.</text>
</comment>